<dbReference type="CDD" id="cd05014">
    <property type="entry name" value="SIS_Kpsf"/>
    <property type="match status" value="1"/>
</dbReference>
<dbReference type="PIRSF" id="PIRSF004692">
    <property type="entry name" value="KdsD_KpsF"/>
    <property type="match status" value="1"/>
</dbReference>
<dbReference type="SMART" id="SM00116">
    <property type="entry name" value="CBS"/>
    <property type="match status" value="2"/>
</dbReference>
<accession>A0ABS0J414</accession>
<dbReference type="GO" id="GO:0016853">
    <property type="term" value="F:isomerase activity"/>
    <property type="evidence" value="ECO:0007669"/>
    <property type="project" value="UniProtKB-KW"/>
</dbReference>
<dbReference type="InterPro" id="IPR001347">
    <property type="entry name" value="SIS_dom"/>
</dbReference>
<dbReference type="EMBL" id="VRYY01000224">
    <property type="protein sequence ID" value="MBG3877139.1"/>
    <property type="molecule type" value="Genomic_DNA"/>
</dbReference>
<sequence>MSDCTCGERRTDWIPLGRDVLDIEIEGLTAVRDRLGPSFEAALALLAGCRGRVVVTGLGKSGLVGRKLAATLSSTGTPAFFLHPVEGAHGDMGSLRAEDVVIAISNSGETDELNAILPSLRAIGTAIIAMTGKAQSTLGRAADVVLDSGVPREACPHNLAPTASTTAVLALGDALAVCLIHWKSFTENDFLRYHPGGSLGQRLRLRVQELMHTTGIPVTQDDVGQEEAVRVLDKGGFGAVAVVDGSGRLMGILTDGDVRRAVIRGDYAPRTPVTAIMTCNPRSARSDQSVAELLDIMEQKAITVLPIVDDAHRLVGLIHLHDLLGKGGVSFAG</sequence>
<proteinExistence type="inferred from homology"/>
<evidence type="ECO:0000256" key="4">
    <source>
        <dbReference type="PIRNR" id="PIRNR004692"/>
    </source>
</evidence>
<feature type="domain" description="CBS" evidence="6">
    <location>
        <begin position="211"/>
        <end position="270"/>
    </location>
</feature>
<keyword evidence="2" id="KW-0677">Repeat</keyword>
<protein>
    <submittedName>
        <fullName evidence="8">KpsF/GutQ family sugar-phosphate isomerase</fullName>
    </submittedName>
</protein>
<dbReference type="InterPro" id="IPR000644">
    <property type="entry name" value="CBS_dom"/>
</dbReference>
<dbReference type="Pfam" id="PF00571">
    <property type="entry name" value="CBS"/>
    <property type="match status" value="2"/>
</dbReference>
<dbReference type="SUPFAM" id="SSF53697">
    <property type="entry name" value="SIS domain"/>
    <property type="match status" value="1"/>
</dbReference>
<dbReference type="Proteomes" id="UP001194469">
    <property type="component" value="Unassembled WGS sequence"/>
</dbReference>
<organism evidence="8 9">
    <name type="scientific">Nitratidesulfovibrio oxamicus</name>
    <dbReference type="NCBI Taxonomy" id="32016"/>
    <lineage>
        <taxon>Bacteria</taxon>
        <taxon>Pseudomonadati</taxon>
        <taxon>Thermodesulfobacteriota</taxon>
        <taxon>Desulfovibrionia</taxon>
        <taxon>Desulfovibrionales</taxon>
        <taxon>Desulfovibrionaceae</taxon>
        <taxon>Nitratidesulfovibrio</taxon>
    </lineage>
</organism>
<keyword evidence="3 5" id="KW-0129">CBS domain</keyword>
<dbReference type="Gene3D" id="3.10.580.10">
    <property type="entry name" value="CBS-domain"/>
    <property type="match status" value="1"/>
</dbReference>
<dbReference type="PANTHER" id="PTHR42745:SF1">
    <property type="entry name" value="ARABINOSE 5-PHOSPHATE ISOMERASE KDSD"/>
    <property type="match status" value="1"/>
</dbReference>
<feature type="domain" description="SIS" evidence="7">
    <location>
        <begin position="41"/>
        <end position="185"/>
    </location>
</feature>
<dbReference type="PANTHER" id="PTHR42745">
    <property type="match status" value="1"/>
</dbReference>
<name>A0ABS0J414_9BACT</name>
<dbReference type="InterPro" id="IPR046348">
    <property type="entry name" value="SIS_dom_sf"/>
</dbReference>
<dbReference type="NCBIfam" id="TIGR00393">
    <property type="entry name" value="kpsF"/>
    <property type="match status" value="1"/>
</dbReference>
<dbReference type="InterPro" id="IPR046342">
    <property type="entry name" value="CBS_dom_sf"/>
</dbReference>
<dbReference type="PROSITE" id="PS51464">
    <property type="entry name" value="SIS"/>
    <property type="match status" value="1"/>
</dbReference>
<dbReference type="Gene3D" id="3.40.50.10490">
    <property type="entry name" value="Glucose-6-phosphate isomerase like protein, domain 1"/>
    <property type="match status" value="1"/>
</dbReference>
<evidence type="ECO:0000259" key="7">
    <source>
        <dbReference type="PROSITE" id="PS51464"/>
    </source>
</evidence>
<evidence type="ECO:0000256" key="5">
    <source>
        <dbReference type="PROSITE-ProRule" id="PRU00703"/>
    </source>
</evidence>
<evidence type="ECO:0000313" key="8">
    <source>
        <dbReference type="EMBL" id="MBG3877139.1"/>
    </source>
</evidence>
<keyword evidence="9" id="KW-1185">Reference proteome</keyword>
<dbReference type="InterPro" id="IPR035474">
    <property type="entry name" value="SIS_Kpsf"/>
</dbReference>
<dbReference type="InterPro" id="IPR050986">
    <property type="entry name" value="GutQ/KpsF_isomerases"/>
</dbReference>
<keyword evidence="8" id="KW-0413">Isomerase</keyword>
<evidence type="ECO:0000259" key="6">
    <source>
        <dbReference type="PROSITE" id="PS51371"/>
    </source>
</evidence>
<dbReference type="RefSeq" id="WP_167121950.1">
    <property type="nucleotide sequence ID" value="NZ_VRYY01000224.1"/>
</dbReference>
<evidence type="ECO:0000313" key="9">
    <source>
        <dbReference type="Proteomes" id="UP001194469"/>
    </source>
</evidence>
<evidence type="ECO:0000256" key="1">
    <source>
        <dbReference type="ARBA" id="ARBA00008165"/>
    </source>
</evidence>
<dbReference type="InterPro" id="IPR004800">
    <property type="entry name" value="KdsD/KpsF-type"/>
</dbReference>
<comment type="caution">
    <text evidence="8">The sequence shown here is derived from an EMBL/GenBank/DDBJ whole genome shotgun (WGS) entry which is preliminary data.</text>
</comment>
<feature type="domain" description="CBS" evidence="6">
    <location>
        <begin position="277"/>
        <end position="333"/>
    </location>
</feature>
<reference evidence="8 9" key="1">
    <citation type="submission" date="2019-08" db="EMBL/GenBank/DDBJ databases">
        <authorList>
            <person name="Luo N."/>
        </authorList>
    </citation>
    <scope>NUCLEOTIDE SEQUENCE [LARGE SCALE GENOMIC DNA]</scope>
    <source>
        <strain evidence="8 9">NCIMB 9442</strain>
    </source>
</reference>
<comment type="similarity">
    <text evidence="1 4">Belongs to the SIS family. GutQ/KpsF subfamily.</text>
</comment>
<dbReference type="Pfam" id="PF01380">
    <property type="entry name" value="SIS"/>
    <property type="match status" value="1"/>
</dbReference>
<dbReference type="CDD" id="cd04604">
    <property type="entry name" value="CBS_pair_SIS_assoc"/>
    <property type="match status" value="1"/>
</dbReference>
<evidence type="ECO:0000256" key="2">
    <source>
        <dbReference type="ARBA" id="ARBA00022737"/>
    </source>
</evidence>
<evidence type="ECO:0000256" key="3">
    <source>
        <dbReference type="ARBA" id="ARBA00023122"/>
    </source>
</evidence>
<dbReference type="PROSITE" id="PS51371">
    <property type="entry name" value="CBS"/>
    <property type="match status" value="2"/>
</dbReference>
<gene>
    <name evidence="8" type="ORF">FVW20_08970</name>
</gene>